<accession>A0A2D6YH53</accession>
<keyword evidence="1" id="KW-0812">Transmembrane</keyword>
<protein>
    <submittedName>
        <fullName evidence="2">Uncharacterized protein</fullName>
    </submittedName>
</protein>
<dbReference type="Proteomes" id="UP000226525">
    <property type="component" value="Unassembled WGS sequence"/>
</dbReference>
<gene>
    <name evidence="2" type="ORF">CMN54_03465</name>
</gene>
<keyword evidence="1" id="KW-1133">Transmembrane helix</keyword>
<name>A0A2D6YH53_9DELT</name>
<proteinExistence type="predicted"/>
<comment type="caution">
    <text evidence="2">The sequence shown here is derived from an EMBL/GenBank/DDBJ whole genome shotgun (WGS) entry which is preliminary data.</text>
</comment>
<evidence type="ECO:0000313" key="2">
    <source>
        <dbReference type="EMBL" id="MAH62505.1"/>
    </source>
</evidence>
<evidence type="ECO:0000256" key="1">
    <source>
        <dbReference type="SAM" id="Phobius"/>
    </source>
</evidence>
<dbReference type="EMBL" id="NZEX01000035">
    <property type="protein sequence ID" value="MAH62505.1"/>
    <property type="molecule type" value="Genomic_DNA"/>
</dbReference>
<evidence type="ECO:0000313" key="3">
    <source>
        <dbReference type="Proteomes" id="UP000226525"/>
    </source>
</evidence>
<reference evidence="3" key="1">
    <citation type="submission" date="2017-09" db="EMBL/GenBank/DDBJ databases">
        <title>The Reconstruction of 2,631 Draft Metagenome-Assembled Genomes from the Global Oceans.</title>
        <authorList>
            <person name="Tully B.J."/>
            <person name="Graham E.D."/>
            <person name="Heidelberg J.F."/>
        </authorList>
    </citation>
    <scope>NUCLEOTIDE SEQUENCE [LARGE SCALE GENOMIC DNA]</scope>
</reference>
<sequence length="140" mass="16391">MDVFKRYLIIFVTTSTFLYFFVIWYESQNPGVAVPHNLSETGEESIAINLQPNNAYEKCVQLQARQSLDYTFEASEPLVFNLHYHVGKEDFYPEQQTIATLKGSFEAKESRIYCLMWGNSNDQQVRLRYEFRARPLKASN</sequence>
<keyword evidence="1" id="KW-0472">Membrane</keyword>
<feature type="transmembrane region" description="Helical" evidence="1">
    <location>
        <begin position="7"/>
        <end position="25"/>
    </location>
</feature>
<dbReference type="AlphaFoldDB" id="A0A2D6YH53"/>
<organism evidence="2 3">
    <name type="scientific">SAR324 cluster bacterium</name>
    <dbReference type="NCBI Taxonomy" id="2024889"/>
    <lineage>
        <taxon>Bacteria</taxon>
        <taxon>Deltaproteobacteria</taxon>
        <taxon>SAR324 cluster</taxon>
    </lineage>
</organism>